<dbReference type="GO" id="GO:0004832">
    <property type="term" value="F:valine-tRNA ligase activity"/>
    <property type="evidence" value="ECO:0007669"/>
    <property type="project" value="UniProtKB-EC"/>
</dbReference>
<dbReference type="EMBL" id="BART01006673">
    <property type="protein sequence ID" value="GAG67789.1"/>
    <property type="molecule type" value="Genomic_DNA"/>
</dbReference>
<dbReference type="Gene3D" id="1.10.730.10">
    <property type="entry name" value="Isoleucyl-tRNA Synthetase, Domain 1"/>
    <property type="match status" value="1"/>
</dbReference>
<keyword evidence="2" id="KW-0436">Ligase</keyword>
<dbReference type="PANTHER" id="PTHR11946:SF93">
    <property type="entry name" value="VALINE--TRNA LIGASE, CHLOROPLASTIC_MITOCHONDRIAL 2"/>
    <property type="match status" value="1"/>
</dbReference>
<sequence length="84" mass="9729">MTAPRLEAGRNFANKLWNATRFVVRSLEPEGADMEIRRGELPVEDRWILSRLSGTVSTATRLMDNFQFGEALRQLHDFLWGEFC</sequence>
<evidence type="ECO:0000256" key="7">
    <source>
        <dbReference type="ARBA" id="ARBA00029936"/>
    </source>
</evidence>
<evidence type="ECO:0000256" key="3">
    <source>
        <dbReference type="ARBA" id="ARBA00022741"/>
    </source>
</evidence>
<evidence type="ECO:0000256" key="5">
    <source>
        <dbReference type="ARBA" id="ARBA00022917"/>
    </source>
</evidence>
<dbReference type="AlphaFoldDB" id="X0ZES1"/>
<dbReference type="GO" id="GO:0005524">
    <property type="term" value="F:ATP binding"/>
    <property type="evidence" value="ECO:0007669"/>
    <property type="project" value="UniProtKB-KW"/>
</dbReference>
<dbReference type="InterPro" id="IPR002303">
    <property type="entry name" value="Valyl-tRNA_ligase"/>
</dbReference>
<dbReference type="GO" id="GO:0006438">
    <property type="term" value="P:valyl-tRNA aminoacylation"/>
    <property type="evidence" value="ECO:0007669"/>
    <property type="project" value="InterPro"/>
</dbReference>
<evidence type="ECO:0000256" key="2">
    <source>
        <dbReference type="ARBA" id="ARBA00022598"/>
    </source>
</evidence>
<dbReference type="PANTHER" id="PTHR11946">
    <property type="entry name" value="VALYL-TRNA SYNTHETASES"/>
    <property type="match status" value="1"/>
</dbReference>
<dbReference type="CDD" id="cd07962">
    <property type="entry name" value="Anticodon_Ia_Val"/>
    <property type="match status" value="1"/>
</dbReference>
<accession>X0ZES1</accession>
<keyword evidence="3" id="KW-0547">Nucleotide-binding</keyword>
<name>X0ZES1_9ZZZZ</name>
<evidence type="ECO:0000256" key="1">
    <source>
        <dbReference type="ARBA" id="ARBA00013169"/>
    </source>
</evidence>
<comment type="catalytic activity">
    <reaction evidence="8">
        <text>tRNA(Val) + L-valine + ATP = L-valyl-tRNA(Val) + AMP + diphosphate</text>
        <dbReference type="Rhea" id="RHEA:10704"/>
        <dbReference type="Rhea" id="RHEA-COMP:9672"/>
        <dbReference type="Rhea" id="RHEA-COMP:9708"/>
        <dbReference type="ChEBI" id="CHEBI:30616"/>
        <dbReference type="ChEBI" id="CHEBI:33019"/>
        <dbReference type="ChEBI" id="CHEBI:57762"/>
        <dbReference type="ChEBI" id="CHEBI:78442"/>
        <dbReference type="ChEBI" id="CHEBI:78537"/>
        <dbReference type="ChEBI" id="CHEBI:456215"/>
        <dbReference type="EC" id="6.1.1.9"/>
    </reaction>
</comment>
<comment type="caution">
    <text evidence="10">The sequence shown here is derived from an EMBL/GenBank/DDBJ whole genome shotgun (WGS) entry which is preliminary data.</text>
</comment>
<dbReference type="EC" id="6.1.1.9" evidence="1"/>
<evidence type="ECO:0000259" key="9">
    <source>
        <dbReference type="Pfam" id="PF08264"/>
    </source>
</evidence>
<reference evidence="10" key="1">
    <citation type="journal article" date="2014" name="Front. Microbiol.">
        <title>High frequency of phylogenetically diverse reductive dehalogenase-homologous genes in deep subseafloor sedimentary metagenomes.</title>
        <authorList>
            <person name="Kawai M."/>
            <person name="Futagami T."/>
            <person name="Toyoda A."/>
            <person name="Takaki Y."/>
            <person name="Nishi S."/>
            <person name="Hori S."/>
            <person name="Arai W."/>
            <person name="Tsubouchi T."/>
            <person name="Morono Y."/>
            <person name="Uchiyama I."/>
            <person name="Ito T."/>
            <person name="Fujiyama A."/>
            <person name="Inagaki F."/>
            <person name="Takami H."/>
        </authorList>
    </citation>
    <scope>NUCLEOTIDE SEQUENCE</scope>
    <source>
        <strain evidence="10">Expedition CK06-06</strain>
    </source>
</reference>
<evidence type="ECO:0000313" key="10">
    <source>
        <dbReference type="EMBL" id="GAG67789.1"/>
    </source>
</evidence>
<dbReference type="Pfam" id="PF08264">
    <property type="entry name" value="Anticodon_1"/>
    <property type="match status" value="1"/>
</dbReference>
<dbReference type="InterPro" id="IPR033705">
    <property type="entry name" value="Anticodon_Ia_Val"/>
</dbReference>
<dbReference type="GO" id="GO:0005829">
    <property type="term" value="C:cytosol"/>
    <property type="evidence" value="ECO:0007669"/>
    <property type="project" value="TreeGrafter"/>
</dbReference>
<gene>
    <name evidence="10" type="ORF">S01H4_15226</name>
</gene>
<evidence type="ECO:0000256" key="6">
    <source>
        <dbReference type="ARBA" id="ARBA00023146"/>
    </source>
</evidence>
<feature type="domain" description="Methionyl/Valyl/Leucyl/Isoleucyl-tRNA synthetase anticodon-binding" evidence="9">
    <location>
        <begin position="45"/>
        <end position="84"/>
    </location>
</feature>
<evidence type="ECO:0000256" key="8">
    <source>
        <dbReference type="ARBA" id="ARBA00047552"/>
    </source>
</evidence>
<dbReference type="SUPFAM" id="SSF47323">
    <property type="entry name" value="Anticodon-binding domain of a subclass of class I aminoacyl-tRNA synthetases"/>
    <property type="match status" value="1"/>
</dbReference>
<protein>
    <recommendedName>
        <fullName evidence="1">valine--tRNA ligase</fullName>
        <ecNumber evidence="1">6.1.1.9</ecNumber>
    </recommendedName>
    <alternativeName>
        <fullName evidence="7">Valyl-tRNA synthetase</fullName>
    </alternativeName>
</protein>
<organism evidence="10">
    <name type="scientific">marine sediment metagenome</name>
    <dbReference type="NCBI Taxonomy" id="412755"/>
    <lineage>
        <taxon>unclassified sequences</taxon>
        <taxon>metagenomes</taxon>
        <taxon>ecological metagenomes</taxon>
    </lineage>
</organism>
<keyword evidence="4" id="KW-0067">ATP-binding</keyword>
<keyword evidence="5" id="KW-0648">Protein biosynthesis</keyword>
<dbReference type="InterPro" id="IPR009080">
    <property type="entry name" value="tRNAsynth_Ia_anticodon-bd"/>
</dbReference>
<proteinExistence type="predicted"/>
<dbReference type="InterPro" id="IPR013155">
    <property type="entry name" value="M/V/L/I-tRNA-synth_anticd-bd"/>
</dbReference>
<evidence type="ECO:0000256" key="4">
    <source>
        <dbReference type="ARBA" id="ARBA00022840"/>
    </source>
</evidence>
<keyword evidence="6" id="KW-0030">Aminoacyl-tRNA synthetase</keyword>
<feature type="non-terminal residue" evidence="10">
    <location>
        <position position="84"/>
    </location>
</feature>